<dbReference type="AlphaFoldDB" id="A0A4C2ENH1"/>
<gene>
    <name evidence="2" type="ORF">Harman_31520</name>
</gene>
<sequence length="183" mass="19817">MELTRRDALAALLVGSASAGAAVYLPETGDGTSTGKGMDLTEGDIEILTAVATVVYPSELNTFREFIDEYVRGLHADQRAKIAVTARALDERTRRMHGETIRSLSLTERDSVLRTMGVDRVGSGPDGSLPEQVRYYIVDQLLYGLYTSPKGSQLLGVENPVGHPGGYESYQKPPDTIGPQTDE</sequence>
<dbReference type="OrthoDB" id="198474at2157"/>
<dbReference type="Proteomes" id="UP000304382">
    <property type="component" value="Unassembled WGS sequence"/>
</dbReference>
<evidence type="ECO:0000313" key="2">
    <source>
        <dbReference type="EMBL" id="GCF15217.1"/>
    </source>
</evidence>
<evidence type="ECO:0008006" key="4">
    <source>
        <dbReference type="Google" id="ProtNLM"/>
    </source>
</evidence>
<protein>
    <recommendedName>
        <fullName evidence="4">Gluconate 2-dehydrogenase subunit 3 family protein</fullName>
    </recommendedName>
</protein>
<comment type="caution">
    <text evidence="2">The sequence shown here is derived from an EMBL/GenBank/DDBJ whole genome shotgun (WGS) entry which is preliminary data.</text>
</comment>
<evidence type="ECO:0000313" key="3">
    <source>
        <dbReference type="Proteomes" id="UP000304382"/>
    </source>
</evidence>
<name>A0A4C2ENH1_9EURY</name>
<proteinExistence type="predicted"/>
<evidence type="ECO:0000256" key="1">
    <source>
        <dbReference type="SAM" id="MobiDB-lite"/>
    </source>
</evidence>
<dbReference type="RefSeq" id="WP_137684738.1">
    <property type="nucleotide sequence ID" value="NZ_BIXZ01000006.1"/>
</dbReference>
<reference evidence="2 3" key="1">
    <citation type="submission" date="2019-02" db="EMBL/GenBank/DDBJ databases">
        <title>Haloarcula mannanilyticum sp. nov., a mannan degrading haloarchaeon isolated from commercial salt.</title>
        <authorList>
            <person name="Enomoto S."/>
            <person name="Shimane Y."/>
            <person name="Kamekura M."/>
            <person name="Ito T."/>
            <person name="Moriya O."/>
            <person name="Ihara K."/>
            <person name="Takahashi-Ando N."/>
            <person name="Fukushima Y."/>
            <person name="Yoshida Y."/>
            <person name="Usama R."/>
            <person name="Takai K."/>
            <person name="Minegishi H."/>
        </authorList>
    </citation>
    <scope>NUCLEOTIDE SEQUENCE [LARGE SCALE GENOMIC DNA]</scope>
    <source>
        <strain evidence="2 3">MD130-1</strain>
    </source>
</reference>
<dbReference type="EMBL" id="BIXZ01000006">
    <property type="protein sequence ID" value="GCF15217.1"/>
    <property type="molecule type" value="Genomic_DNA"/>
</dbReference>
<accession>A0A4C2ENH1</accession>
<keyword evidence="3" id="KW-1185">Reference proteome</keyword>
<organism evidence="2 3">
    <name type="scientific">Haloarcula mannanilytica</name>
    <dbReference type="NCBI Taxonomy" id="2509225"/>
    <lineage>
        <taxon>Archaea</taxon>
        <taxon>Methanobacteriati</taxon>
        <taxon>Methanobacteriota</taxon>
        <taxon>Stenosarchaea group</taxon>
        <taxon>Halobacteria</taxon>
        <taxon>Halobacteriales</taxon>
        <taxon>Haloarculaceae</taxon>
        <taxon>Haloarcula</taxon>
    </lineage>
</organism>
<feature type="region of interest" description="Disordered" evidence="1">
    <location>
        <begin position="156"/>
        <end position="183"/>
    </location>
</feature>